<feature type="transmembrane region" description="Helical" evidence="1">
    <location>
        <begin position="93"/>
        <end position="112"/>
    </location>
</feature>
<dbReference type="Proteomes" id="UP000635565">
    <property type="component" value="Unassembled WGS sequence"/>
</dbReference>
<feature type="transmembrane region" description="Helical" evidence="1">
    <location>
        <begin position="119"/>
        <end position="136"/>
    </location>
</feature>
<proteinExistence type="predicted"/>
<reference evidence="2 3" key="1">
    <citation type="journal article" date="2021" name="Int. J. Syst. Evol. Microbiol.">
        <title>Reticulibacter mediterranei gen. nov., sp. nov., within the new family Reticulibacteraceae fam. nov., and Ktedonospora formicarum gen. nov., sp. nov., Ktedonobacter robiniae sp. nov., Dictyobacter formicarum sp. nov. and Dictyobacter arantiisoli sp. nov., belonging to the class Ktedonobacteria.</title>
        <authorList>
            <person name="Yabe S."/>
            <person name="Zheng Y."/>
            <person name="Wang C.M."/>
            <person name="Sakai Y."/>
            <person name="Abe K."/>
            <person name="Yokota A."/>
            <person name="Donadio S."/>
            <person name="Cavaletti L."/>
            <person name="Monciardini P."/>
        </authorList>
    </citation>
    <scope>NUCLEOTIDE SEQUENCE [LARGE SCALE GENOMIC DNA]</scope>
    <source>
        <strain evidence="2 3">SOSP1-9</strain>
    </source>
</reference>
<comment type="caution">
    <text evidence="2">The sequence shown here is derived from an EMBL/GenBank/DDBJ whole genome shotgun (WGS) entry which is preliminary data.</text>
</comment>
<dbReference type="EMBL" id="BNJJ01000041">
    <property type="protein sequence ID" value="GHO89631.1"/>
    <property type="molecule type" value="Genomic_DNA"/>
</dbReference>
<keyword evidence="1" id="KW-1133">Transmembrane helix</keyword>
<keyword evidence="3" id="KW-1185">Reference proteome</keyword>
<feature type="transmembrane region" description="Helical" evidence="1">
    <location>
        <begin position="32"/>
        <end position="55"/>
    </location>
</feature>
<sequence length="208" mass="23738">MEAFIFLLYVVPFLLLVYGAFMLYIRPPKAVLLASLLGGLVMGVINILVDMAAYASHWWHYTFVQSGLHNPSDFQLQLSNLFMKTLNTLHVPLPFYLTPIFIYGSLGYLLIWRFWSGKARWFSWVLLIGIPLFSMYRDISGGITNGSYQVWENVPMATVATIGMWLVAFYLGLLLFWLRARKTPFVALSNEEEPNQVSASKHAPTMSK</sequence>
<name>A0ABQ3VV51_9CHLR</name>
<evidence type="ECO:0000256" key="1">
    <source>
        <dbReference type="SAM" id="Phobius"/>
    </source>
</evidence>
<evidence type="ECO:0000313" key="2">
    <source>
        <dbReference type="EMBL" id="GHO89631.1"/>
    </source>
</evidence>
<accession>A0ABQ3VV51</accession>
<keyword evidence="1" id="KW-0812">Transmembrane</keyword>
<feature type="transmembrane region" description="Helical" evidence="1">
    <location>
        <begin position="6"/>
        <end position="25"/>
    </location>
</feature>
<organism evidence="2 3">
    <name type="scientific">Dictyobacter formicarum</name>
    <dbReference type="NCBI Taxonomy" id="2778368"/>
    <lineage>
        <taxon>Bacteria</taxon>
        <taxon>Bacillati</taxon>
        <taxon>Chloroflexota</taxon>
        <taxon>Ktedonobacteria</taxon>
        <taxon>Ktedonobacterales</taxon>
        <taxon>Dictyobacteraceae</taxon>
        <taxon>Dictyobacter</taxon>
    </lineage>
</organism>
<protein>
    <submittedName>
        <fullName evidence="2">Uncharacterized protein</fullName>
    </submittedName>
</protein>
<keyword evidence="1" id="KW-0472">Membrane</keyword>
<dbReference type="RefSeq" id="WP_201367198.1">
    <property type="nucleotide sequence ID" value="NZ_BNJJ01000041.1"/>
</dbReference>
<feature type="transmembrane region" description="Helical" evidence="1">
    <location>
        <begin position="156"/>
        <end position="178"/>
    </location>
</feature>
<gene>
    <name evidence="2" type="ORF">KSZ_76370</name>
</gene>
<evidence type="ECO:0000313" key="3">
    <source>
        <dbReference type="Proteomes" id="UP000635565"/>
    </source>
</evidence>